<dbReference type="Proteomes" id="UP000001861">
    <property type="component" value="Unassembled WGS sequence"/>
</dbReference>
<sequence length="247" mass="27734">MPAPPTQLDSDFEPWCPPEPVMPHRPFLQSQNGQAGHPVTNAKPSCPPLGTAIQKSADIFMHLLNREVAQAVSYERAKTLEIHNASNAQQENRTAQHAQEKQQLEAKVAYLTRQLELAHAQLRRQSEQLQRQSSDASAAERAATAQEIKDLEAQNDSLRAACDRLHSNNQTLSNEASMALTHLGIYLPKPDTYCFGNHWPELLTELGIDPTRPWTATDLNNCVRHMAHTLRQQRQPHQANPTLSIRQ</sequence>
<keyword evidence="3" id="KW-1185">Reference proteome</keyword>
<evidence type="ECO:0000313" key="2">
    <source>
        <dbReference type="EMBL" id="EAU88746.1"/>
    </source>
</evidence>
<dbReference type="InParanoid" id="A8NEK5"/>
<evidence type="ECO:0000313" key="3">
    <source>
        <dbReference type="Proteomes" id="UP000001861"/>
    </source>
</evidence>
<evidence type="ECO:0000256" key="1">
    <source>
        <dbReference type="SAM" id="Coils"/>
    </source>
</evidence>
<proteinExistence type="predicted"/>
<organism evidence="2 3">
    <name type="scientific">Coprinopsis cinerea (strain Okayama-7 / 130 / ATCC MYA-4618 / FGSC 9003)</name>
    <name type="common">Inky cap fungus</name>
    <name type="synonym">Hormographiella aspergillata</name>
    <dbReference type="NCBI Taxonomy" id="240176"/>
    <lineage>
        <taxon>Eukaryota</taxon>
        <taxon>Fungi</taxon>
        <taxon>Dikarya</taxon>
        <taxon>Basidiomycota</taxon>
        <taxon>Agaricomycotina</taxon>
        <taxon>Agaricomycetes</taxon>
        <taxon>Agaricomycetidae</taxon>
        <taxon>Agaricales</taxon>
        <taxon>Agaricineae</taxon>
        <taxon>Psathyrellaceae</taxon>
        <taxon>Coprinopsis</taxon>
    </lineage>
</organism>
<dbReference type="GeneID" id="6009548"/>
<protein>
    <submittedName>
        <fullName evidence="2">Uncharacterized protein</fullName>
    </submittedName>
</protein>
<dbReference type="AlphaFoldDB" id="A8NEK5"/>
<dbReference type="RefSeq" id="XP_001833057.1">
    <property type="nucleotide sequence ID" value="XM_001833005.1"/>
</dbReference>
<gene>
    <name evidence="2" type="ORF">CC1G_01119</name>
</gene>
<keyword evidence="1" id="KW-0175">Coiled coil</keyword>
<dbReference type="VEuPathDB" id="FungiDB:CC1G_01119"/>
<dbReference type="EMBL" id="AACS02000002">
    <property type="protein sequence ID" value="EAU88746.1"/>
    <property type="molecule type" value="Genomic_DNA"/>
</dbReference>
<comment type="caution">
    <text evidence="2">The sequence shown here is derived from an EMBL/GenBank/DDBJ whole genome shotgun (WGS) entry which is preliminary data.</text>
</comment>
<dbReference type="KEGG" id="cci:CC1G_01119"/>
<reference evidence="2 3" key="1">
    <citation type="journal article" date="2010" name="Proc. Natl. Acad. Sci. U.S.A.">
        <title>Insights into evolution of multicellular fungi from the assembled chromosomes of the mushroom Coprinopsis cinerea (Coprinus cinereus).</title>
        <authorList>
            <person name="Stajich J.E."/>
            <person name="Wilke S.K."/>
            <person name="Ahren D."/>
            <person name="Au C.H."/>
            <person name="Birren B.W."/>
            <person name="Borodovsky M."/>
            <person name="Burns C."/>
            <person name="Canback B."/>
            <person name="Casselton L.A."/>
            <person name="Cheng C.K."/>
            <person name="Deng J."/>
            <person name="Dietrich F.S."/>
            <person name="Fargo D.C."/>
            <person name="Farman M.L."/>
            <person name="Gathman A.C."/>
            <person name="Goldberg J."/>
            <person name="Guigo R."/>
            <person name="Hoegger P.J."/>
            <person name="Hooker J.B."/>
            <person name="Huggins A."/>
            <person name="James T.Y."/>
            <person name="Kamada T."/>
            <person name="Kilaru S."/>
            <person name="Kodira C."/>
            <person name="Kues U."/>
            <person name="Kupfer D."/>
            <person name="Kwan H.S."/>
            <person name="Lomsadze A."/>
            <person name="Li W."/>
            <person name="Lilly W.W."/>
            <person name="Ma L.J."/>
            <person name="Mackey A.J."/>
            <person name="Manning G."/>
            <person name="Martin F."/>
            <person name="Muraguchi H."/>
            <person name="Natvig D.O."/>
            <person name="Palmerini H."/>
            <person name="Ramesh M.A."/>
            <person name="Rehmeyer C.J."/>
            <person name="Roe B.A."/>
            <person name="Shenoy N."/>
            <person name="Stanke M."/>
            <person name="Ter-Hovhannisyan V."/>
            <person name="Tunlid A."/>
            <person name="Velagapudi R."/>
            <person name="Vision T.J."/>
            <person name="Zeng Q."/>
            <person name="Zolan M.E."/>
            <person name="Pukkila P.J."/>
        </authorList>
    </citation>
    <scope>NUCLEOTIDE SEQUENCE [LARGE SCALE GENOMIC DNA]</scope>
    <source>
        <strain evidence="3">Okayama-7 / 130 / ATCC MYA-4618 / FGSC 9003</strain>
    </source>
</reference>
<feature type="coiled-coil region" evidence="1">
    <location>
        <begin position="85"/>
        <end position="175"/>
    </location>
</feature>
<name>A8NEK5_COPC7</name>
<accession>A8NEK5</accession>
<dbReference type="OrthoDB" id="10632413at2759"/>